<dbReference type="PANTHER" id="PTHR43014">
    <property type="entry name" value="MERCURIC REDUCTASE"/>
    <property type="match status" value="1"/>
</dbReference>
<keyword evidence="3 9" id="KW-0274">FAD</keyword>
<dbReference type="Proteomes" id="UP000070058">
    <property type="component" value="Unassembled WGS sequence"/>
</dbReference>
<evidence type="ECO:0000259" key="12">
    <source>
        <dbReference type="Pfam" id="PF02852"/>
    </source>
</evidence>
<comment type="caution">
    <text evidence="14">The sequence shown here is derived from an EMBL/GenBank/DDBJ whole genome shotgun (WGS) entry which is preliminary data.</text>
</comment>
<dbReference type="InterPro" id="IPR016156">
    <property type="entry name" value="FAD/NAD-linked_Rdtase_dimer_sf"/>
</dbReference>
<dbReference type="Gene3D" id="3.30.390.30">
    <property type="match status" value="1"/>
</dbReference>
<name>A0A139SPP8_9BACT</name>
<feature type="domain" description="Pyridine nucleotide-disulphide oxidoreductase dimerisation" evidence="12">
    <location>
        <begin position="383"/>
        <end position="487"/>
    </location>
</feature>
<dbReference type="InterPro" id="IPR023753">
    <property type="entry name" value="FAD/NAD-binding_dom"/>
</dbReference>
<comment type="cofactor">
    <cofactor evidence="9">
        <name>FAD</name>
        <dbReference type="ChEBI" id="CHEBI:57692"/>
    </cofactor>
    <text evidence="9">Binds 1 FAD per subunit.</text>
</comment>
<evidence type="ECO:0000256" key="11">
    <source>
        <dbReference type="RuleBase" id="RU003691"/>
    </source>
</evidence>
<evidence type="ECO:0000256" key="7">
    <source>
        <dbReference type="ARBA" id="ARBA00023284"/>
    </source>
</evidence>
<keyword evidence="6" id="KW-1015">Disulfide bond</keyword>
<dbReference type="PIRSF" id="PIRSF000350">
    <property type="entry name" value="Mercury_reductase_MerA"/>
    <property type="match status" value="1"/>
</dbReference>
<keyword evidence="15" id="KW-1185">Reference proteome</keyword>
<evidence type="ECO:0000256" key="9">
    <source>
        <dbReference type="PIRSR" id="PIRSR000350-3"/>
    </source>
</evidence>
<feature type="binding site" evidence="9">
    <location>
        <position position="61"/>
    </location>
    <ligand>
        <name>FAD</name>
        <dbReference type="ChEBI" id="CHEBI:57692"/>
    </ligand>
</feature>
<evidence type="ECO:0000256" key="2">
    <source>
        <dbReference type="ARBA" id="ARBA00022630"/>
    </source>
</evidence>
<evidence type="ECO:0000259" key="13">
    <source>
        <dbReference type="Pfam" id="PF07992"/>
    </source>
</evidence>
<evidence type="ECO:0000256" key="1">
    <source>
        <dbReference type="ARBA" id="ARBA00007532"/>
    </source>
</evidence>
<dbReference type="GO" id="GO:0003955">
    <property type="term" value="F:NAD(P)H dehydrogenase (quinone) activity"/>
    <property type="evidence" value="ECO:0007669"/>
    <property type="project" value="TreeGrafter"/>
</dbReference>
<dbReference type="AlphaFoldDB" id="A0A139SPP8"/>
<keyword evidence="9" id="KW-0520">NAD</keyword>
<dbReference type="InterPro" id="IPR004099">
    <property type="entry name" value="Pyr_nucl-diS_OxRdtase_dimer"/>
</dbReference>
<dbReference type="EMBL" id="LSZQ01000030">
    <property type="protein sequence ID" value="KXU36569.1"/>
    <property type="molecule type" value="Genomic_DNA"/>
</dbReference>
<reference evidence="15" key="1">
    <citation type="submission" date="2016-02" db="EMBL/GenBank/DDBJ databases">
        <authorList>
            <person name="Sanders J.G."/>
            <person name="Lin J.Y."/>
            <person name="Wertz J.T."/>
            <person name="Russell J.A."/>
            <person name="Moreau C.S."/>
            <person name="Powell S."/>
        </authorList>
    </citation>
    <scope>NUCLEOTIDE SEQUENCE [LARGE SCALE GENOMIC DNA]</scope>
    <source>
        <strain evidence="15">CAG34</strain>
    </source>
</reference>
<dbReference type="OrthoDB" id="9800167at2"/>
<feature type="domain" description="FAD/NAD(P)-binding" evidence="13">
    <location>
        <begin position="14"/>
        <end position="340"/>
    </location>
</feature>
<dbReference type="PRINTS" id="PR00368">
    <property type="entry name" value="FADPNR"/>
</dbReference>
<feature type="binding site" evidence="9">
    <location>
        <begin position="151"/>
        <end position="153"/>
    </location>
    <ligand>
        <name>FAD</name>
        <dbReference type="ChEBI" id="CHEBI:57692"/>
    </ligand>
</feature>
<dbReference type="RefSeq" id="WP_068629568.1">
    <property type="nucleotide sequence ID" value="NZ_LSZQ01000030.1"/>
</dbReference>
<feature type="disulfide bond" description="Redox-active" evidence="10">
    <location>
        <begin position="52"/>
        <end position="57"/>
    </location>
</feature>
<proteinExistence type="inferred from homology"/>
<dbReference type="Pfam" id="PF07992">
    <property type="entry name" value="Pyr_redox_2"/>
    <property type="match status" value="1"/>
</dbReference>
<keyword evidence="4" id="KW-0521">NADP</keyword>
<dbReference type="Pfam" id="PF02852">
    <property type="entry name" value="Pyr_redox_dim"/>
    <property type="match status" value="1"/>
</dbReference>
<gene>
    <name evidence="14" type="ORF">AXK11_04255</name>
</gene>
<evidence type="ECO:0000256" key="5">
    <source>
        <dbReference type="ARBA" id="ARBA00023002"/>
    </source>
</evidence>
<dbReference type="GO" id="GO:0050660">
    <property type="term" value="F:flavin adenine dinucleotide binding"/>
    <property type="evidence" value="ECO:0007669"/>
    <property type="project" value="TreeGrafter"/>
</dbReference>
<dbReference type="PRINTS" id="PR00411">
    <property type="entry name" value="PNDRDTASEI"/>
</dbReference>
<keyword evidence="9" id="KW-0547">Nucleotide-binding</keyword>
<dbReference type="Gene3D" id="3.50.50.60">
    <property type="entry name" value="FAD/NAD(P)-binding domain"/>
    <property type="match status" value="2"/>
</dbReference>
<evidence type="ECO:0000256" key="8">
    <source>
        <dbReference type="PIRSR" id="PIRSR000350-2"/>
    </source>
</evidence>
<evidence type="ECO:0000256" key="10">
    <source>
        <dbReference type="PIRSR" id="PIRSR000350-4"/>
    </source>
</evidence>
<organism evidence="14 15">
    <name type="scientific">Cephaloticoccus primus</name>
    <dbReference type="NCBI Taxonomy" id="1548207"/>
    <lineage>
        <taxon>Bacteria</taxon>
        <taxon>Pseudomonadati</taxon>
        <taxon>Verrucomicrobiota</taxon>
        <taxon>Opitutia</taxon>
        <taxon>Opitutales</taxon>
        <taxon>Opitutaceae</taxon>
        <taxon>Cephaloticoccus</taxon>
    </lineage>
</organism>
<dbReference type="PROSITE" id="PS00076">
    <property type="entry name" value="PYRIDINE_REDOX_1"/>
    <property type="match status" value="1"/>
</dbReference>
<keyword evidence="2 11" id="KW-0285">Flavoprotein</keyword>
<dbReference type="InterPro" id="IPR012999">
    <property type="entry name" value="Pyr_OxRdtase_I_AS"/>
</dbReference>
<evidence type="ECO:0000313" key="14">
    <source>
        <dbReference type="EMBL" id="KXU36569.1"/>
    </source>
</evidence>
<dbReference type="PANTHER" id="PTHR43014:SF2">
    <property type="entry name" value="MERCURIC REDUCTASE"/>
    <property type="match status" value="1"/>
</dbReference>
<feature type="binding site" evidence="9">
    <location>
        <position position="325"/>
    </location>
    <ligand>
        <name>FAD</name>
        <dbReference type="ChEBI" id="CHEBI:57692"/>
    </ligand>
</feature>
<evidence type="ECO:0000256" key="3">
    <source>
        <dbReference type="ARBA" id="ARBA00022827"/>
    </source>
</evidence>
<evidence type="ECO:0000313" key="15">
    <source>
        <dbReference type="Proteomes" id="UP000070058"/>
    </source>
</evidence>
<accession>A0A139SPP8</accession>
<evidence type="ECO:0000256" key="4">
    <source>
        <dbReference type="ARBA" id="ARBA00022857"/>
    </source>
</evidence>
<feature type="binding site" evidence="9">
    <location>
        <position position="284"/>
    </location>
    <ligand>
        <name>NAD(+)</name>
        <dbReference type="ChEBI" id="CHEBI:57540"/>
    </ligand>
</feature>
<keyword evidence="5 11" id="KW-0560">Oxidoreductase</keyword>
<dbReference type="InterPro" id="IPR036188">
    <property type="entry name" value="FAD/NAD-bd_sf"/>
</dbReference>
<dbReference type="InterPro" id="IPR001100">
    <property type="entry name" value="Pyr_nuc-diS_OxRdtase"/>
</dbReference>
<feature type="active site" description="Proton acceptor" evidence="8">
    <location>
        <position position="479"/>
    </location>
</feature>
<comment type="similarity">
    <text evidence="1 11">Belongs to the class-I pyridine nucleotide-disulfide oxidoreductase family.</text>
</comment>
<dbReference type="SUPFAM" id="SSF55424">
    <property type="entry name" value="FAD/NAD-linked reductases, dimerisation (C-terminal) domain"/>
    <property type="match status" value="1"/>
</dbReference>
<feature type="binding site" evidence="9">
    <location>
        <begin position="188"/>
        <end position="195"/>
    </location>
    <ligand>
        <name>NAD(+)</name>
        <dbReference type="ChEBI" id="CHEBI:57540"/>
    </ligand>
</feature>
<evidence type="ECO:0000256" key="6">
    <source>
        <dbReference type="ARBA" id="ARBA00023157"/>
    </source>
</evidence>
<dbReference type="SUPFAM" id="SSF51905">
    <property type="entry name" value="FAD/NAD(P)-binding domain"/>
    <property type="match status" value="1"/>
</dbReference>
<keyword evidence="7 11" id="KW-0676">Redox-active center</keyword>
<dbReference type="STRING" id="1548207.AXK11_04255"/>
<sequence>MPAKNAASPPTAPYDLAVLGGGSAGYNAARTATALGLKTALIDGACELGGLCILNGCMPSKTLLHVADTLHQARHASRLGLRIPHPAADMLSIQSRKRRIIADFAAYRQEQLHSGDFTLIRHHAHFVDPHTLQLDNESEEQIRARHILIATGSHVSTPSIPGLAQAQCWTSDDVLNLDSLPQSVIVLGGGIVACELAQLLARLGSRVTLIQRSAQLLREHSPEAAAVIESALRDEGVEIITGTQLHRVTREPSRDTGKLGFTVEFEHGGAAQTRHALHCLNAFGRTPHTAALNLAAADVKTAPTGHIRTNRWQQTSAPHIYAAGDCAGPHEIVHLAIQQAELAVRHIHQNPSTAKTTKTKTAKTAESTAATPLKPIDEKLHLSVVFTDPQLATIGLGERALKDAKTPYLSASYPFADHGKAILLEATRGYVKLFAAPKTGRLLGAEIVGRDAGELIHCFSAALALRATVFDMLKAPWYHPTLAEIFTYPLEEIAEQINAAG</sequence>
<protein>
    <submittedName>
        <fullName evidence="14">Pyridine nucleotide-disulfide oxidoreductase</fullName>
    </submittedName>
</protein>
<dbReference type="GO" id="GO:0016668">
    <property type="term" value="F:oxidoreductase activity, acting on a sulfur group of donors, NAD(P) as acceptor"/>
    <property type="evidence" value="ECO:0007669"/>
    <property type="project" value="InterPro"/>
</dbReference>